<dbReference type="InterPro" id="IPR029068">
    <property type="entry name" value="Glyas_Bleomycin-R_OHBP_Dase"/>
</dbReference>
<dbReference type="Proteomes" id="UP000094172">
    <property type="component" value="Unassembled WGS sequence"/>
</dbReference>
<dbReference type="STRING" id="1774970.AUC70_14945"/>
<evidence type="ECO:0000313" key="1">
    <source>
        <dbReference type="EMBL" id="ODR96565.1"/>
    </source>
</evidence>
<evidence type="ECO:0000313" key="2">
    <source>
        <dbReference type="Proteomes" id="UP000094172"/>
    </source>
</evidence>
<dbReference type="EMBL" id="LPWE01000004">
    <property type="protein sequence ID" value="ODR96565.1"/>
    <property type="molecule type" value="Genomic_DNA"/>
</dbReference>
<dbReference type="AlphaFoldDB" id="A0A1E3VST3"/>
<dbReference type="RefSeq" id="WP_069443521.1">
    <property type="nucleotide sequence ID" value="NZ_LPWE01000004.1"/>
</dbReference>
<proteinExistence type="predicted"/>
<accession>A0A1E3VST3</accession>
<organism evidence="1 2">
    <name type="scientific">Methyloceanibacter stevinii</name>
    <dbReference type="NCBI Taxonomy" id="1774970"/>
    <lineage>
        <taxon>Bacteria</taxon>
        <taxon>Pseudomonadati</taxon>
        <taxon>Pseudomonadota</taxon>
        <taxon>Alphaproteobacteria</taxon>
        <taxon>Hyphomicrobiales</taxon>
        <taxon>Hyphomicrobiaceae</taxon>
        <taxon>Methyloceanibacter</taxon>
    </lineage>
</organism>
<gene>
    <name evidence="1" type="ORF">AUC70_14945</name>
</gene>
<reference evidence="1 2" key="1">
    <citation type="journal article" date="2016" name="Environ. Microbiol.">
        <title>New Methyloceanibacter diversity from North Sea sediments includes methanotroph containing solely the soluble methane monooxygenase.</title>
        <authorList>
            <person name="Vekeman B."/>
            <person name="Kerckhof F.M."/>
            <person name="Cremers G."/>
            <person name="de Vos P."/>
            <person name="Vandamme P."/>
            <person name="Boon N."/>
            <person name="Op den Camp H.J."/>
            <person name="Heylen K."/>
        </authorList>
    </citation>
    <scope>NUCLEOTIDE SEQUENCE [LARGE SCALE GENOMIC DNA]</scope>
    <source>
        <strain evidence="1 2">R-67176</strain>
    </source>
</reference>
<evidence type="ECO:0008006" key="3">
    <source>
        <dbReference type="Google" id="ProtNLM"/>
    </source>
</evidence>
<keyword evidence="2" id="KW-1185">Reference proteome</keyword>
<comment type="caution">
    <text evidence="1">The sequence shown here is derived from an EMBL/GenBank/DDBJ whole genome shotgun (WGS) entry which is preliminary data.</text>
</comment>
<dbReference type="SUPFAM" id="SSF54593">
    <property type="entry name" value="Glyoxalase/Bleomycin resistance protein/Dihydroxybiphenyl dioxygenase"/>
    <property type="match status" value="1"/>
</dbReference>
<sequence>MWSRLENLKPEVVTAGAPVLLPPNTGSVTAFKFRDPEGHPLELISFPDGVGDARWQTGAPAFAASTTPLSS</sequence>
<name>A0A1E3VST3_9HYPH</name>
<protein>
    <recommendedName>
        <fullName evidence="3">VOC domain-containing protein</fullName>
    </recommendedName>
</protein>